<dbReference type="GO" id="GO:0005886">
    <property type="term" value="C:plasma membrane"/>
    <property type="evidence" value="ECO:0007669"/>
    <property type="project" value="UniProtKB-SubCell"/>
</dbReference>
<sequence length="189" mass="21621">MMARARGFTLIEILLVMAIIAIMASAVVMTLPSSKDNDNQARELAGRLKLQLDIARQYAMLRQRPVGLFLDSENRRYEFLQWQQQQWQPLRQRGLKPQSLDDYEWNFNRNLGFAVQANEQQNDDFLLAESDDSDEQEDELKQPQVMILPSGEIADFSLTFRVIGGLRSVQLETETAWQINVTEGDGNGA</sequence>
<dbReference type="Gene3D" id="3.55.40.10">
    <property type="entry name" value="minor pseudopilin epsh domain"/>
    <property type="match status" value="1"/>
</dbReference>
<dbReference type="Pfam" id="PF12019">
    <property type="entry name" value="GspH"/>
    <property type="match status" value="1"/>
</dbReference>
<evidence type="ECO:0000256" key="6">
    <source>
        <dbReference type="ARBA" id="ARBA00022692"/>
    </source>
</evidence>
<comment type="similarity">
    <text evidence="9">Belongs to the GSP H family.</text>
</comment>
<dbReference type="GO" id="GO:0015628">
    <property type="term" value="P:protein secretion by the type II secretion system"/>
    <property type="evidence" value="ECO:0007669"/>
    <property type="project" value="InterPro"/>
</dbReference>
<keyword evidence="4" id="KW-0488">Methylation</keyword>
<keyword evidence="5" id="KW-0997">Cell inner membrane</keyword>
<dbReference type="InterPro" id="IPR002416">
    <property type="entry name" value="T2SS_protein-GspH"/>
</dbReference>
<keyword evidence="7 11" id="KW-1133">Transmembrane helix</keyword>
<evidence type="ECO:0000259" key="12">
    <source>
        <dbReference type="Pfam" id="PF12019"/>
    </source>
</evidence>
<evidence type="ECO:0000256" key="5">
    <source>
        <dbReference type="ARBA" id="ARBA00022519"/>
    </source>
</evidence>
<keyword evidence="3" id="KW-1003">Cell membrane</keyword>
<evidence type="ECO:0000256" key="2">
    <source>
        <dbReference type="ARBA" id="ARBA00021549"/>
    </source>
</evidence>
<dbReference type="Proteomes" id="UP000287908">
    <property type="component" value="Unassembled WGS sequence"/>
</dbReference>
<evidence type="ECO:0000256" key="7">
    <source>
        <dbReference type="ARBA" id="ARBA00022989"/>
    </source>
</evidence>
<evidence type="ECO:0000313" key="13">
    <source>
        <dbReference type="EMBL" id="RUO75786.1"/>
    </source>
</evidence>
<evidence type="ECO:0000256" key="3">
    <source>
        <dbReference type="ARBA" id="ARBA00022475"/>
    </source>
</evidence>
<dbReference type="AlphaFoldDB" id="A0A432ZCX1"/>
<evidence type="ECO:0000256" key="11">
    <source>
        <dbReference type="SAM" id="Phobius"/>
    </source>
</evidence>
<dbReference type="PROSITE" id="PS00409">
    <property type="entry name" value="PROKAR_NTER_METHYL"/>
    <property type="match status" value="1"/>
</dbReference>
<dbReference type="NCBIfam" id="TIGR01708">
    <property type="entry name" value="typeII_sec_gspH"/>
    <property type="match status" value="1"/>
</dbReference>
<evidence type="ECO:0000256" key="9">
    <source>
        <dbReference type="ARBA" id="ARBA00025772"/>
    </source>
</evidence>
<dbReference type="RefSeq" id="WP_126784515.1">
    <property type="nucleotide sequence ID" value="NZ_PIQF01000002.1"/>
</dbReference>
<comment type="caution">
    <text evidence="13">The sequence shown here is derived from an EMBL/GenBank/DDBJ whole genome shotgun (WGS) entry which is preliminary data.</text>
</comment>
<dbReference type="EMBL" id="PIQF01000002">
    <property type="protein sequence ID" value="RUO75786.1"/>
    <property type="molecule type" value="Genomic_DNA"/>
</dbReference>
<dbReference type="InterPro" id="IPR022346">
    <property type="entry name" value="T2SS_GspH"/>
</dbReference>
<accession>A0A432ZCX1</accession>
<dbReference type="Pfam" id="PF07963">
    <property type="entry name" value="N_methyl"/>
    <property type="match status" value="1"/>
</dbReference>
<evidence type="ECO:0000256" key="1">
    <source>
        <dbReference type="ARBA" id="ARBA00004377"/>
    </source>
</evidence>
<evidence type="ECO:0000256" key="10">
    <source>
        <dbReference type="ARBA" id="ARBA00030775"/>
    </source>
</evidence>
<dbReference type="InterPro" id="IPR049875">
    <property type="entry name" value="TypeII_GspH"/>
</dbReference>
<protein>
    <recommendedName>
        <fullName evidence="2">Type II secretion system protein H</fullName>
    </recommendedName>
    <alternativeName>
        <fullName evidence="10">General secretion pathway protein H</fullName>
    </alternativeName>
</protein>
<dbReference type="SUPFAM" id="SSF54523">
    <property type="entry name" value="Pili subunits"/>
    <property type="match status" value="1"/>
</dbReference>
<keyword evidence="6 11" id="KW-0812">Transmembrane</keyword>
<evidence type="ECO:0000256" key="4">
    <source>
        <dbReference type="ARBA" id="ARBA00022481"/>
    </source>
</evidence>
<dbReference type="OrthoDB" id="6237341at2"/>
<keyword evidence="8 11" id="KW-0472">Membrane</keyword>
<dbReference type="GO" id="GO:0015627">
    <property type="term" value="C:type II protein secretion system complex"/>
    <property type="evidence" value="ECO:0007669"/>
    <property type="project" value="InterPro"/>
</dbReference>
<dbReference type="InterPro" id="IPR045584">
    <property type="entry name" value="Pilin-like"/>
</dbReference>
<dbReference type="PRINTS" id="PR00885">
    <property type="entry name" value="BCTERIALGSPH"/>
</dbReference>
<keyword evidence="14" id="KW-1185">Reference proteome</keyword>
<proteinExistence type="inferred from homology"/>
<evidence type="ECO:0000256" key="8">
    <source>
        <dbReference type="ARBA" id="ARBA00023136"/>
    </source>
</evidence>
<dbReference type="NCBIfam" id="TIGR02532">
    <property type="entry name" value="IV_pilin_GFxxxE"/>
    <property type="match status" value="1"/>
</dbReference>
<reference evidence="13 14" key="1">
    <citation type="journal article" date="2011" name="Front. Microbiol.">
        <title>Genomic signatures of strain selection and enhancement in Bacillus atrophaeus var. globigii, a historical biowarfare simulant.</title>
        <authorList>
            <person name="Gibbons H.S."/>
            <person name="Broomall S.M."/>
            <person name="McNew L.A."/>
            <person name="Daligault H."/>
            <person name="Chapman C."/>
            <person name="Bruce D."/>
            <person name="Karavis M."/>
            <person name="Krepps M."/>
            <person name="McGregor P.A."/>
            <person name="Hong C."/>
            <person name="Park K.H."/>
            <person name="Akmal A."/>
            <person name="Feldman A."/>
            <person name="Lin J.S."/>
            <person name="Chang W.E."/>
            <person name="Higgs B.W."/>
            <person name="Demirev P."/>
            <person name="Lindquist J."/>
            <person name="Liem A."/>
            <person name="Fochler E."/>
            <person name="Read T.D."/>
            <person name="Tapia R."/>
            <person name="Johnson S."/>
            <person name="Bishop-Lilly K.A."/>
            <person name="Detter C."/>
            <person name="Han C."/>
            <person name="Sozhamannan S."/>
            <person name="Rosenzweig C.N."/>
            <person name="Skowronski E.W."/>
        </authorList>
    </citation>
    <scope>NUCLEOTIDE SEQUENCE [LARGE SCALE GENOMIC DNA]</scope>
    <source>
        <strain evidence="13 14">CL-SP19</strain>
    </source>
</reference>
<feature type="transmembrane region" description="Helical" evidence="11">
    <location>
        <begin position="7"/>
        <end position="31"/>
    </location>
</feature>
<organism evidence="13 14">
    <name type="scientific">Idiomarina seosinensis</name>
    <dbReference type="NCBI Taxonomy" id="281739"/>
    <lineage>
        <taxon>Bacteria</taxon>
        <taxon>Pseudomonadati</taxon>
        <taxon>Pseudomonadota</taxon>
        <taxon>Gammaproteobacteria</taxon>
        <taxon>Alteromonadales</taxon>
        <taxon>Idiomarinaceae</taxon>
        <taxon>Idiomarina</taxon>
    </lineage>
</organism>
<dbReference type="InterPro" id="IPR012902">
    <property type="entry name" value="N_methyl_site"/>
</dbReference>
<evidence type="ECO:0000313" key="14">
    <source>
        <dbReference type="Proteomes" id="UP000287908"/>
    </source>
</evidence>
<feature type="domain" description="General secretion pathway GspH" evidence="12">
    <location>
        <begin position="45"/>
        <end position="170"/>
    </location>
</feature>
<name>A0A432ZCX1_9GAMM</name>
<comment type="subcellular location">
    <subcellularLocation>
        <location evidence="1">Cell inner membrane</location>
        <topology evidence="1">Single-pass membrane protein</topology>
    </subcellularLocation>
</comment>
<gene>
    <name evidence="13" type="primary">gspH</name>
    <name evidence="13" type="ORF">CWI81_06555</name>
</gene>